<evidence type="ECO:0000256" key="2">
    <source>
        <dbReference type="ARBA" id="ARBA00001970"/>
    </source>
</evidence>
<evidence type="ECO:0000256" key="3">
    <source>
        <dbReference type="ARBA" id="ARBA00022559"/>
    </source>
</evidence>
<comment type="cofactor">
    <cofactor evidence="7">
        <name>Ca(2+)</name>
        <dbReference type="ChEBI" id="CHEBI:29108"/>
    </cofactor>
    <text evidence="7">Binds 2 calcium ions per subunit.</text>
</comment>
<dbReference type="Gene3D" id="1.10.520.10">
    <property type="match status" value="1"/>
</dbReference>
<organism evidence="10 11">
    <name type="scientific">Marchantia polymorpha subsp. ruderalis</name>
    <dbReference type="NCBI Taxonomy" id="1480154"/>
    <lineage>
        <taxon>Eukaryota</taxon>
        <taxon>Viridiplantae</taxon>
        <taxon>Streptophyta</taxon>
        <taxon>Embryophyta</taxon>
        <taxon>Marchantiophyta</taxon>
        <taxon>Marchantiopsida</taxon>
        <taxon>Marchantiidae</taxon>
        <taxon>Marchantiales</taxon>
        <taxon>Marchantiaceae</taxon>
        <taxon>Marchantia</taxon>
    </lineage>
</organism>
<dbReference type="InterPro" id="IPR000823">
    <property type="entry name" value="Peroxidase_pln"/>
</dbReference>
<evidence type="ECO:0000313" key="11">
    <source>
        <dbReference type="Proteomes" id="UP000077202"/>
    </source>
</evidence>
<evidence type="ECO:0000256" key="7">
    <source>
        <dbReference type="PIRSR" id="PIRSR600823-3"/>
    </source>
</evidence>
<dbReference type="PROSITE" id="PS50873">
    <property type="entry name" value="PEROXIDASE_4"/>
    <property type="match status" value="1"/>
</dbReference>
<keyword evidence="3" id="KW-0575">Peroxidase</keyword>
<comment type="cofactor">
    <cofactor evidence="2">
        <name>heme b</name>
        <dbReference type="ChEBI" id="CHEBI:60344"/>
    </cofactor>
</comment>
<reference evidence="10" key="1">
    <citation type="submission" date="2016-03" db="EMBL/GenBank/DDBJ databases">
        <title>Mechanisms controlling the formation of the plant cell surface in tip-growing cells are functionally conserved among land plants.</title>
        <authorList>
            <person name="Honkanen S."/>
            <person name="Jones V.A."/>
            <person name="Morieri G."/>
            <person name="Champion C."/>
            <person name="Hetherington A.J."/>
            <person name="Kelly S."/>
            <person name="Saint-Marcoux D."/>
            <person name="Proust H."/>
            <person name="Prescott H."/>
            <person name="Dolan L."/>
        </authorList>
    </citation>
    <scope>NUCLEOTIDE SEQUENCE [LARGE SCALE GENOMIC DNA]</scope>
    <source>
        <tissue evidence="10">Whole gametophyte</tissue>
    </source>
</reference>
<keyword evidence="5 7" id="KW-0479">Metal-binding</keyword>
<dbReference type="InterPro" id="IPR002016">
    <property type="entry name" value="Haem_peroxidase"/>
</dbReference>
<dbReference type="GO" id="GO:0140825">
    <property type="term" value="F:lactoperoxidase activity"/>
    <property type="evidence" value="ECO:0007669"/>
    <property type="project" value="UniProtKB-EC"/>
</dbReference>
<keyword evidence="11" id="KW-1185">Reference proteome</keyword>
<evidence type="ECO:0000256" key="1">
    <source>
        <dbReference type="ARBA" id="ARBA00000189"/>
    </source>
</evidence>
<evidence type="ECO:0000259" key="9">
    <source>
        <dbReference type="PROSITE" id="PS50873"/>
    </source>
</evidence>
<dbReference type="SUPFAM" id="SSF48113">
    <property type="entry name" value="Heme-dependent peroxidases"/>
    <property type="match status" value="1"/>
</dbReference>
<feature type="binding site" evidence="7">
    <location>
        <position position="9"/>
    </location>
    <ligand>
        <name>Ca(2+)</name>
        <dbReference type="ChEBI" id="CHEBI:29108"/>
        <label>1</label>
    </ligand>
</feature>
<dbReference type="PANTHER" id="PTHR31235">
    <property type="entry name" value="PEROXIDASE 25-RELATED"/>
    <property type="match status" value="1"/>
</dbReference>
<evidence type="ECO:0000256" key="8">
    <source>
        <dbReference type="RuleBase" id="RU004241"/>
    </source>
</evidence>
<dbReference type="GO" id="GO:0046872">
    <property type="term" value="F:metal ion binding"/>
    <property type="evidence" value="ECO:0007669"/>
    <property type="project" value="UniProtKB-KW"/>
</dbReference>
<dbReference type="EMBL" id="LVLJ01000898">
    <property type="protein sequence ID" value="OAE32055.1"/>
    <property type="molecule type" value="Genomic_DNA"/>
</dbReference>
<comment type="catalytic activity">
    <reaction evidence="1">
        <text>2 a phenolic donor + H2O2 = 2 a phenolic radical donor + 2 H2O</text>
        <dbReference type="Rhea" id="RHEA:56136"/>
        <dbReference type="ChEBI" id="CHEBI:15377"/>
        <dbReference type="ChEBI" id="CHEBI:16240"/>
        <dbReference type="ChEBI" id="CHEBI:139520"/>
        <dbReference type="ChEBI" id="CHEBI:139521"/>
        <dbReference type="EC" id="1.11.1.7"/>
    </reaction>
</comment>
<comment type="similarity">
    <text evidence="8">Belongs to the peroxidase family.</text>
</comment>
<name>A0A176WID0_MARPO</name>
<dbReference type="InterPro" id="IPR010255">
    <property type="entry name" value="Haem_peroxidase_sf"/>
</dbReference>
<feature type="domain" description="Plant heme peroxidase family profile" evidence="9">
    <location>
        <begin position="1"/>
        <end position="153"/>
    </location>
</feature>
<keyword evidence="4" id="KW-0349">Heme</keyword>
<dbReference type="GO" id="GO:0006979">
    <property type="term" value="P:response to oxidative stress"/>
    <property type="evidence" value="ECO:0007669"/>
    <property type="project" value="InterPro"/>
</dbReference>
<evidence type="ECO:0000313" key="10">
    <source>
        <dbReference type="EMBL" id="OAE32055.1"/>
    </source>
</evidence>
<gene>
    <name evidence="10" type="ORF">AXG93_2278s1350</name>
</gene>
<evidence type="ECO:0000256" key="4">
    <source>
        <dbReference type="ARBA" id="ARBA00022617"/>
    </source>
</evidence>
<dbReference type="Pfam" id="PF00141">
    <property type="entry name" value="peroxidase"/>
    <property type="match status" value="1"/>
</dbReference>
<accession>A0A176WID0</accession>
<dbReference type="GO" id="GO:0020037">
    <property type="term" value="F:heme binding"/>
    <property type="evidence" value="ECO:0007669"/>
    <property type="project" value="InterPro"/>
</dbReference>
<dbReference type="AlphaFoldDB" id="A0A176WID0"/>
<comment type="caution">
    <text evidence="10">The sequence shown here is derived from an EMBL/GenBank/DDBJ whole genome shotgun (WGS) entry which is preliminary data.</text>
</comment>
<sequence length="153" mass="17034">MSTESMLTEREALLNKGSLSGFEQTDEIKMELEFACPGVVSCSDILALVARDARAKVPVFFGGASFTDGVNRILPERTDNFTQLVARKTRDRTLSLWLIFRAPLQFARTEHNPSVDPEFAAMLKVQCPPTKPFGFMTLDATNGTFPAIEIIRF</sequence>
<evidence type="ECO:0000256" key="5">
    <source>
        <dbReference type="ARBA" id="ARBA00022723"/>
    </source>
</evidence>
<keyword evidence="3" id="KW-0560">Oxidoreductase</keyword>
<keyword evidence="6" id="KW-0408">Iron</keyword>
<evidence type="ECO:0000256" key="6">
    <source>
        <dbReference type="ARBA" id="ARBA00023004"/>
    </source>
</evidence>
<keyword evidence="7" id="KW-0106">Calcium</keyword>
<protein>
    <recommendedName>
        <fullName evidence="9">Plant heme peroxidase family profile domain-containing protein</fullName>
    </recommendedName>
</protein>
<dbReference type="Proteomes" id="UP000077202">
    <property type="component" value="Unassembled WGS sequence"/>
</dbReference>
<proteinExistence type="inferred from homology"/>